<reference evidence="1 2" key="1">
    <citation type="journal article" date="2023" name="Proc. Natl. Acad. Sci. U.S.A.">
        <title>A global phylogenomic analysis of the shiitake genus Lentinula.</title>
        <authorList>
            <person name="Sierra-Patev S."/>
            <person name="Min B."/>
            <person name="Naranjo-Ortiz M."/>
            <person name="Looney B."/>
            <person name="Konkel Z."/>
            <person name="Slot J.C."/>
            <person name="Sakamoto Y."/>
            <person name="Steenwyk J.L."/>
            <person name="Rokas A."/>
            <person name="Carro J."/>
            <person name="Camarero S."/>
            <person name="Ferreira P."/>
            <person name="Molpeceres G."/>
            <person name="Ruiz-Duenas F.J."/>
            <person name="Serrano A."/>
            <person name="Henrissat B."/>
            <person name="Drula E."/>
            <person name="Hughes K.W."/>
            <person name="Mata J.L."/>
            <person name="Ishikawa N.K."/>
            <person name="Vargas-Isla R."/>
            <person name="Ushijima S."/>
            <person name="Smith C.A."/>
            <person name="Donoghue J."/>
            <person name="Ahrendt S."/>
            <person name="Andreopoulos W."/>
            <person name="He G."/>
            <person name="LaButti K."/>
            <person name="Lipzen A."/>
            <person name="Ng V."/>
            <person name="Riley R."/>
            <person name="Sandor L."/>
            <person name="Barry K."/>
            <person name="Martinez A.T."/>
            <person name="Xiao Y."/>
            <person name="Gibbons J.G."/>
            <person name="Terashima K."/>
            <person name="Grigoriev I.V."/>
            <person name="Hibbett D."/>
        </authorList>
    </citation>
    <scope>NUCLEOTIDE SEQUENCE [LARGE SCALE GENOMIC DNA]</scope>
    <source>
        <strain evidence="1 2">TFB7810</strain>
    </source>
</reference>
<gene>
    <name evidence="1" type="ORF">DFH05DRAFT_1391050</name>
</gene>
<dbReference type="EMBL" id="JANVFU010000002">
    <property type="protein sequence ID" value="KAJ3748438.1"/>
    <property type="molecule type" value="Genomic_DNA"/>
</dbReference>
<accession>A0A9W8U187</accession>
<proteinExistence type="predicted"/>
<keyword evidence="2" id="KW-1185">Reference proteome</keyword>
<comment type="caution">
    <text evidence="1">The sequence shown here is derived from an EMBL/GenBank/DDBJ whole genome shotgun (WGS) entry which is preliminary data.</text>
</comment>
<name>A0A9W8U187_9AGAR</name>
<dbReference type="AlphaFoldDB" id="A0A9W8U187"/>
<evidence type="ECO:0000313" key="2">
    <source>
        <dbReference type="Proteomes" id="UP001142393"/>
    </source>
</evidence>
<sequence length="59" mass="7288">MPNFDIRKELQTRYQVDRRHIYDYFHSRGRLSFNSFLHPTRMFPTRSSCRERGSSQQSY</sequence>
<evidence type="ECO:0000313" key="1">
    <source>
        <dbReference type="EMBL" id="KAJ3748438.1"/>
    </source>
</evidence>
<dbReference type="Proteomes" id="UP001142393">
    <property type="component" value="Unassembled WGS sequence"/>
</dbReference>
<organism evidence="1 2">
    <name type="scientific">Lentinula detonsa</name>
    <dbReference type="NCBI Taxonomy" id="2804962"/>
    <lineage>
        <taxon>Eukaryota</taxon>
        <taxon>Fungi</taxon>
        <taxon>Dikarya</taxon>
        <taxon>Basidiomycota</taxon>
        <taxon>Agaricomycotina</taxon>
        <taxon>Agaricomycetes</taxon>
        <taxon>Agaricomycetidae</taxon>
        <taxon>Agaricales</taxon>
        <taxon>Marasmiineae</taxon>
        <taxon>Omphalotaceae</taxon>
        <taxon>Lentinula</taxon>
    </lineage>
</organism>
<protein>
    <submittedName>
        <fullName evidence="1">Uncharacterized protein</fullName>
    </submittedName>
</protein>